<gene>
    <name evidence="2" type="ORF">DdX_08046</name>
</gene>
<feature type="region of interest" description="Disordered" evidence="1">
    <location>
        <begin position="54"/>
        <end position="74"/>
    </location>
</feature>
<protein>
    <submittedName>
        <fullName evidence="2">Uncharacterized protein</fullName>
    </submittedName>
</protein>
<comment type="caution">
    <text evidence="2">The sequence shown here is derived from an EMBL/GenBank/DDBJ whole genome shotgun (WGS) entry which is preliminary data.</text>
</comment>
<organism evidence="2 3">
    <name type="scientific">Ditylenchus destructor</name>
    <dbReference type="NCBI Taxonomy" id="166010"/>
    <lineage>
        <taxon>Eukaryota</taxon>
        <taxon>Metazoa</taxon>
        <taxon>Ecdysozoa</taxon>
        <taxon>Nematoda</taxon>
        <taxon>Chromadorea</taxon>
        <taxon>Rhabditida</taxon>
        <taxon>Tylenchina</taxon>
        <taxon>Tylenchomorpha</taxon>
        <taxon>Sphaerularioidea</taxon>
        <taxon>Anguinidae</taxon>
        <taxon>Anguininae</taxon>
        <taxon>Ditylenchus</taxon>
    </lineage>
</organism>
<feature type="compositionally biased region" description="Polar residues" evidence="1">
    <location>
        <begin position="58"/>
        <end position="74"/>
    </location>
</feature>
<name>A0AAD4N427_9BILA</name>
<dbReference type="EMBL" id="JAKKPZ010000011">
    <property type="protein sequence ID" value="KAI1715721.1"/>
    <property type="molecule type" value="Genomic_DNA"/>
</dbReference>
<dbReference type="Proteomes" id="UP001201812">
    <property type="component" value="Unassembled WGS sequence"/>
</dbReference>
<evidence type="ECO:0000256" key="1">
    <source>
        <dbReference type="SAM" id="MobiDB-lite"/>
    </source>
</evidence>
<evidence type="ECO:0000313" key="3">
    <source>
        <dbReference type="Proteomes" id="UP001201812"/>
    </source>
</evidence>
<sequence length="426" mass="48765">MDSTEGFYASACHAPHSDSYLPSNPAQRRNIRRPPPGPIRQYNDAELQRRNMYRDQESPNQNADNSAGSTPTREEFISSSAAMMEFLSVMGMIPQNSSGSNPKRKILNGDLIDLSGEVSDLILVEETEDKLDPALLPMPRDSDREKDEDDCRLPRHAIIFDYTLQPIGMREQNREYLPAFLASSSRFLRPIILDGIGLVKAYRNCCPSLSDGFPLVPVVRCLFYWISRGHYTILSFPSNFNPLNSIEFKATPEHCSTLRQLKKWKMVFVFRTESETNKQWFSKVLENNRACLITTVTQWRMAMPNELSAGVITNTSNLGNYHRPSNISYEQSPERLLQPFFSHDGEIVFFSSFSSTGHFVAEIILDEYVIPTREDFDSLSSKQLKFIDQCKQLKLLYHQLPPGMSKRIRETTVMVKLLEKLEPFLP</sequence>
<reference evidence="2" key="1">
    <citation type="submission" date="2022-01" db="EMBL/GenBank/DDBJ databases">
        <title>Genome Sequence Resource for Two Populations of Ditylenchus destructor, the Migratory Endoparasitic Phytonematode.</title>
        <authorList>
            <person name="Zhang H."/>
            <person name="Lin R."/>
            <person name="Xie B."/>
        </authorList>
    </citation>
    <scope>NUCLEOTIDE SEQUENCE</scope>
    <source>
        <strain evidence="2">BazhouSP</strain>
    </source>
</reference>
<accession>A0AAD4N427</accession>
<dbReference type="AlphaFoldDB" id="A0AAD4N427"/>
<feature type="region of interest" description="Disordered" evidence="1">
    <location>
        <begin position="1"/>
        <end position="42"/>
    </location>
</feature>
<evidence type="ECO:0000313" key="2">
    <source>
        <dbReference type="EMBL" id="KAI1715721.1"/>
    </source>
</evidence>
<keyword evidence="3" id="KW-1185">Reference proteome</keyword>
<proteinExistence type="predicted"/>